<feature type="transmembrane region" description="Helical" evidence="1">
    <location>
        <begin position="184"/>
        <end position="209"/>
    </location>
</feature>
<feature type="transmembrane region" description="Helical" evidence="1">
    <location>
        <begin position="44"/>
        <end position="66"/>
    </location>
</feature>
<comment type="caution">
    <text evidence="2">The sequence shown here is derived from an EMBL/GenBank/DDBJ whole genome shotgun (WGS) entry which is preliminary data.</text>
</comment>
<proteinExistence type="predicted"/>
<gene>
    <name evidence="2" type="ORF">UO65_6604</name>
</gene>
<organism evidence="2 3">
    <name type="scientific">Actinokineospora spheciospongiae</name>
    <dbReference type="NCBI Taxonomy" id="909613"/>
    <lineage>
        <taxon>Bacteria</taxon>
        <taxon>Bacillati</taxon>
        <taxon>Actinomycetota</taxon>
        <taxon>Actinomycetes</taxon>
        <taxon>Pseudonocardiales</taxon>
        <taxon>Pseudonocardiaceae</taxon>
        <taxon>Actinokineospora</taxon>
    </lineage>
</organism>
<dbReference type="AlphaFoldDB" id="W7INN5"/>
<reference evidence="2 3" key="1">
    <citation type="journal article" date="2014" name="Genome Announc.">
        <title>Draft Genome Sequence of the Antitrypanosomally Active Sponge-Associated Bacterium Actinokineospora sp. Strain EG49.</title>
        <authorList>
            <person name="Harjes J."/>
            <person name="Ryu T."/>
            <person name="Abdelmohsen U.R."/>
            <person name="Moitinho-Silva L."/>
            <person name="Horn H."/>
            <person name="Ravasi T."/>
            <person name="Hentschel U."/>
        </authorList>
    </citation>
    <scope>NUCLEOTIDE SEQUENCE [LARGE SCALE GENOMIC DNA]</scope>
    <source>
        <strain evidence="2 3">EG49</strain>
    </source>
</reference>
<protein>
    <submittedName>
        <fullName evidence="2">Putative membrane protein</fullName>
    </submittedName>
</protein>
<name>W7INN5_9PSEU</name>
<dbReference type="InterPro" id="IPR018750">
    <property type="entry name" value="DUF2306_membrane"/>
</dbReference>
<dbReference type="Pfam" id="PF10067">
    <property type="entry name" value="DUF2306"/>
    <property type="match status" value="1"/>
</dbReference>
<evidence type="ECO:0000313" key="2">
    <source>
        <dbReference type="EMBL" id="EWC58121.1"/>
    </source>
</evidence>
<accession>W7INN5</accession>
<keyword evidence="1" id="KW-0812">Transmembrane</keyword>
<dbReference type="Proteomes" id="UP000019277">
    <property type="component" value="Unassembled WGS sequence"/>
</dbReference>
<keyword evidence="1" id="KW-1133">Transmembrane helix</keyword>
<keyword evidence="1" id="KW-0472">Membrane</keyword>
<dbReference type="STRING" id="909613.UO65_6604"/>
<feature type="transmembrane region" description="Helical" evidence="1">
    <location>
        <begin position="152"/>
        <end position="172"/>
    </location>
</feature>
<sequence length="226" mass="25279">MPWWRRPWTAPLAALVLVFLAMSLPRYATLDPALSRVPPVEGFALHYPLLVAHILFSTVAMVTGFLQIWPWFRRRFRTAHRHLGRAYVFGGVLPAGLTGLVVGAVSPFGPVTRVSNVVLALLWLAFTAVGFRRIRQRRHAEHRVWMLRSVTLTMSIIFNRLVGAVVGVLLGPRVDTLFGGSEAAMVQTVALLSAWLGWVVPLAAVEWWLRRGSRRAQSNTRQTGRA</sequence>
<evidence type="ECO:0000313" key="3">
    <source>
        <dbReference type="Proteomes" id="UP000019277"/>
    </source>
</evidence>
<feature type="transmembrane region" description="Helical" evidence="1">
    <location>
        <begin position="114"/>
        <end position="131"/>
    </location>
</feature>
<feature type="transmembrane region" description="Helical" evidence="1">
    <location>
        <begin position="86"/>
        <end position="108"/>
    </location>
</feature>
<keyword evidence="3" id="KW-1185">Reference proteome</keyword>
<evidence type="ECO:0000256" key="1">
    <source>
        <dbReference type="SAM" id="Phobius"/>
    </source>
</evidence>
<dbReference type="EMBL" id="AYXG01000258">
    <property type="protein sequence ID" value="EWC58121.1"/>
    <property type="molecule type" value="Genomic_DNA"/>
</dbReference>
<dbReference type="eggNOG" id="COG5395">
    <property type="taxonomic scope" value="Bacteria"/>
</dbReference>